<gene>
    <name evidence="6" type="ORF">S06H3_45134</name>
</gene>
<evidence type="ECO:0000256" key="4">
    <source>
        <dbReference type="ARBA" id="ARBA00022840"/>
    </source>
</evidence>
<evidence type="ECO:0000259" key="5">
    <source>
        <dbReference type="PROSITE" id="PS51217"/>
    </source>
</evidence>
<name>X1Q1P6_9ZZZZ</name>
<dbReference type="Gene3D" id="1.10.486.10">
    <property type="entry name" value="PCRA, domain 4"/>
    <property type="match status" value="1"/>
</dbReference>
<evidence type="ECO:0000256" key="1">
    <source>
        <dbReference type="ARBA" id="ARBA00022741"/>
    </source>
</evidence>
<protein>
    <recommendedName>
        <fullName evidence="5">UvrD-like helicase C-terminal domain-containing protein</fullName>
    </recommendedName>
</protein>
<dbReference type="GO" id="GO:0005524">
    <property type="term" value="F:ATP binding"/>
    <property type="evidence" value="ECO:0007669"/>
    <property type="project" value="UniProtKB-KW"/>
</dbReference>
<dbReference type="AlphaFoldDB" id="X1Q1P6"/>
<feature type="non-terminal residue" evidence="6">
    <location>
        <position position="1"/>
    </location>
</feature>
<organism evidence="6">
    <name type="scientific">marine sediment metagenome</name>
    <dbReference type="NCBI Taxonomy" id="412755"/>
    <lineage>
        <taxon>unclassified sequences</taxon>
        <taxon>metagenomes</taxon>
        <taxon>ecological metagenomes</taxon>
    </lineage>
</organism>
<dbReference type="GO" id="GO:0003677">
    <property type="term" value="F:DNA binding"/>
    <property type="evidence" value="ECO:0007669"/>
    <property type="project" value="InterPro"/>
</dbReference>
<dbReference type="PANTHER" id="PTHR11070:SF23">
    <property type="entry name" value="RECBCD ENZYME SUBUNIT RECB"/>
    <property type="match status" value="1"/>
</dbReference>
<dbReference type="GO" id="GO:0016787">
    <property type="term" value="F:hydrolase activity"/>
    <property type="evidence" value="ECO:0007669"/>
    <property type="project" value="UniProtKB-KW"/>
</dbReference>
<keyword evidence="3" id="KW-0347">Helicase</keyword>
<keyword evidence="2" id="KW-0378">Hydrolase</keyword>
<accession>X1Q1P6</accession>
<dbReference type="InterPro" id="IPR027417">
    <property type="entry name" value="P-loop_NTPase"/>
</dbReference>
<reference evidence="6" key="1">
    <citation type="journal article" date="2014" name="Front. Microbiol.">
        <title>High frequency of phylogenetically diverse reductive dehalogenase-homologous genes in deep subseafloor sedimentary metagenomes.</title>
        <authorList>
            <person name="Kawai M."/>
            <person name="Futagami T."/>
            <person name="Toyoda A."/>
            <person name="Takaki Y."/>
            <person name="Nishi S."/>
            <person name="Hori S."/>
            <person name="Arai W."/>
            <person name="Tsubouchi T."/>
            <person name="Morono Y."/>
            <person name="Uchiyama I."/>
            <person name="Ito T."/>
            <person name="Fujiyama A."/>
            <person name="Inagaki F."/>
            <person name="Takami H."/>
        </authorList>
    </citation>
    <scope>NUCLEOTIDE SEQUENCE</scope>
    <source>
        <strain evidence="6">Expedition CK06-06</strain>
    </source>
</reference>
<proteinExistence type="predicted"/>
<dbReference type="GO" id="GO:0000725">
    <property type="term" value="P:recombinational repair"/>
    <property type="evidence" value="ECO:0007669"/>
    <property type="project" value="TreeGrafter"/>
</dbReference>
<comment type="caution">
    <text evidence="6">The sequence shown here is derived from an EMBL/GenBank/DDBJ whole genome shotgun (WGS) entry which is preliminary data.</text>
</comment>
<dbReference type="SUPFAM" id="SSF52540">
    <property type="entry name" value="P-loop containing nucleoside triphosphate hydrolases"/>
    <property type="match status" value="1"/>
</dbReference>
<dbReference type="InterPro" id="IPR014017">
    <property type="entry name" value="DNA_helicase_UvrD-like_C"/>
</dbReference>
<keyword evidence="1" id="KW-0547">Nucleotide-binding</keyword>
<evidence type="ECO:0000256" key="3">
    <source>
        <dbReference type="ARBA" id="ARBA00022806"/>
    </source>
</evidence>
<dbReference type="PROSITE" id="PS51217">
    <property type="entry name" value="UVRD_HELICASE_CTER"/>
    <property type="match status" value="1"/>
</dbReference>
<dbReference type="GO" id="GO:0005829">
    <property type="term" value="C:cytosol"/>
    <property type="evidence" value="ECO:0007669"/>
    <property type="project" value="TreeGrafter"/>
</dbReference>
<dbReference type="GO" id="GO:0009338">
    <property type="term" value="C:exodeoxyribonuclease V complex"/>
    <property type="evidence" value="ECO:0007669"/>
    <property type="project" value="TreeGrafter"/>
</dbReference>
<dbReference type="EMBL" id="BARV01028149">
    <property type="protein sequence ID" value="GAI44980.1"/>
    <property type="molecule type" value="Genomic_DNA"/>
</dbReference>
<dbReference type="InterPro" id="IPR000212">
    <property type="entry name" value="DNA_helicase_UvrD/REP"/>
</dbReference>
<dbReference type="Pfam" id="PF13361">
    <property type="entry name" value="UvrD_C"/>
    <property type="match status" value="1"/>
</dbReference>
<dbReference type="Gene3D" id="3.40.50.300">
    <property type="entry name" value="P-loop containing nucleotide triphosphate hydrolases"/>
    <property type="match status" value="1"/>
</dbReference>
<evidence type="ECO:0000313" key="6">
    <source>
        <dbReference type="EMBL" id="GAI44980.1"/>
    </source>
</evidence>
<evidence type="ECO:0000256" key="2">
    <source>
        <dbReference type="ARBA" id="ARBA00022801"/>
    </source>
</evidence>
<dbReference type="GO" id="GO:0043138">
    <property type="term" value="F:3'-5' DNA helicase activity"/>
    <property type="evidence" value="ECO:0007669"/>
    <property type="project" value="TreeGrafter"/>
</dbReference>
<feature type="domain" description="UvrD-like helicase C-terminal" evidence="5">
    <location>
        <begin position="1"/>
        <end position="248"/>
    </location>
</feature>
<feature type="non-terminal residue" evidence="6">
    <location>
        <position position="259"/>
    </location>
</feature>
<keyword evidence="4" id="KW-0067">ATP-binding</keyword>
<sequence>WFLDAGKIGEPGKAVTKTTAREWIPRAVAGEIARLIDLGRNNRALIGNRPLKESDIAVLVRRNDEARLMQEVLATLHIPSVLFSTGNLFDSHEALEMERVLAGIADPGNQGLLKASLTTDMMGVRGEELSLLIEDESGWETWLVKFKNYHELWNRRGLMSMFRELLLKEKVLARLMGFPDGERRNTNLLHLLEALHGISIEKKLNMARLLKWLSEQREESSPTVEEHQLRLESDENAVKLATIHKCKGLEYPIVFCPFA</sequence>
<dbReference type="PANTHER" id="PTHR11070">
    <property type="entry name" value="UVRD / RECB / PCRA DNA HELICASE FAMILY MEMBER"/>
    <property type="match status" value="1"/>
</dbReference>